<evidence type="ECO:0000256" key="2">
    <source>
        <dbReference type="PROSITE-ProRule" id="PRU00267"/>
    </source>
</evidence>
<proteinExistence type="evidence at transcript level"/>
<dbReference type="GO" id="GO:0006357">
    <property type="term" value="P:regulation of transcription by RNA polymerase II"/>
    <property type="evidence" value="ECO:0007669"/>
    <property type="project" value="TreeGrafter"/>
</dbReference>
<evidence type="ECO:0000313" key="5">
    <source>
        <dbReference type="EMBL" id="JAA67072.1"/>
    </source>
</evidence>
<dbReference type="SMART" id="SM00398">
    <property type="entry name" value="HMG"/>
    <property type="match status" value="2"/>
</dbReference>
<feature type="domain" description="HMG box" evidence="4">
    <location>
        <begin position="32"/>
        <end position="101"/>
    </location>
</feature>
<dbReference type="Pfam" id="PF09011">
    <property type="entry name" value="HMG_box_2"/>
    <property type="match status" value="2"/>
</dbReference>
<dbReference type="SUPFAM" id="SSF47095">
    <property type="entry name" value="HMG-box"/>
    <property type="match status" value="2"/>
</dbReference>
<dbReference type="EMBL" id="GADI01006736">
    <property type="protein sequence ID" value="JAA67072.1"/>
    <property type="molecule type" value="mRNA"/>
</dbReference>
<feature type="DNA-binding region" description="HMG box" evidence="2">
    <location>
        <begin position="32"/>
        <end position="101"/>
    </location>
</feature>
<dbReference type="PROSITE" id="PS50118">
    <property type="entry name" value="HMG_BOX_2"/>
    <property type="match status" value="2"/>
</dbReference>
<name>A0A0K8R7E1_IXORI</name>
<reference evidence="5" key="1">
    <citation type="submission" date="2012-12" db="EMBL/GenBank/DDBJ databases">
        <title>Identification and characterization of a phenylalanine ammonia-lyase gene family in Isatis indigotica Fort.</title>
        <authorList>
            <person name="Liu Q."/>
            <person name="Chen J."/>
            <person name="Zhou X."/>
            <person name="Di P."/>
            <person name="Xiao Y."/>
            <person name="Xuan H."/>
            <person name="Zhang L."/>
            <person name="Chen W."/>
        </authorList>
    </citation>
    <scope>NUCLEOTIDE SEQUENCE</scope>
    <source>
        <tissue evidence="5">Salivary gland</tissue>
    </source>
</reference>
<organism evidence="5">
    <name type="scientific">Ixodes ricinus</name>
    <name type="common">Common tick</name>
    <name type="synonym">Acarus ricinus</name>
    <dbReference type="NCBI Taxonomy" id="34613"/>
    <lineage>
        <taxon>Eukaryota</taxon>
        <taxon>Metazoa</taxon>
        <taxon>Ecdysozoa</taxon>
        <taxon>Arthropoda</taxon>
        <taxon>Chelicerata</taxon>
        <taxon>Arachnida</taxon>
        <taxon>Acari</taxon>
        <taxon>Parasitiformes</taxon>
        <taxon>Ixodida</taxon>
        <taxon>Ixodoidea</taxon>
        <taxon>Ixodidae</taxon>
        <taxon>Ixodinae</taxon>
        <taxon>Ixodes</taxon>
    </lineage>
</organism>
<dbReference type="CDD" id="cd00084">
    <property type="entry name" value="HMG-box_SF"/>
    <property type="match status" value="1"/>
</dbReference>
<dbReference type="PANTHER" id="PTHR48112:SF22">
    <property type="entry name" value="MITOCHONDRIAL TRANSCRIPTION FACTOR A, ISOFORM B"/>
    <property type="match status" value="1"/>
</dbReference>
<evidence type="ECO:0000256" key="3">
    <source>
        <dbReference type="SAM" id="MobiDB-lite"/>
    </source>
</evidence>
<feature type="domain" description="HMG box" evidence="4">
    <location>
        <begin position="138"/>
        <end position="200"/>
    </location>
</feature>
<keyword evidence="1 2" id="KW-0238">DNA-binding</keyword>
<dbReference type="InterPro" id="IPR036910">
    <property type="entry name" value="HMG_box_dom_sf"/>
</dbReference>
<keyword evidence="2" id="KW-0539">Nucleus</keyword>
<dbReference type="GO" id="GO:0003677">
    <property type="term" value="F:DNA binding"/>
    <property type="evidence" value="ECO:0007669"/>
    <property type="project" value="UniProtKB-UniRule"/>
</dbReference>
<dbReference type="InterPro" id="IPR009071">
    <property type="entry name" value="HMG_box_dom"/>
</dbReference>
<evidence type="ECO:0000259" key="4">
    <source>
        <dbReference type="PROSITE" id="PS50118"/>
    </source>
</evidence>
<feature type="DNA-binding region" description="HMG box" evidence="2">
    <location>
        <begin position="138"/>
        <end position="200"/>
    </location>
</feature>
<sequence>MGTSVQECLLRNVRCLATRKGTPVLGELPQPPKKALSGYQMFIKDKWTFLEGQCKGLKDGRERVKLAATEWKAADAETKQKYLQLAREDAARYAREYKNFISGLSAGELLAFKDTIARTKLARSERRLKTKLRKLEKPKGPKTSFNIFCLKMKNDDKPITENMKELSEAWRNMTPSEKQVYQEQAELDKQRYLKEMTDWEVHLEETGNAKVLSQLSTSRARASLYPRARLKTGGRDVDDVEEQPL</sequence>
<dbReference type="InterPro" id="IPR050342">
    <property type="entry name" value="HMGB"/>
</dbReference>
<feature type="region of interest" description="Disordered" evidence="3">
    <location>
        <begin position="215"/>
        <end position="245"/>
    </location>
</feature>
<dbReference type="GO" id="GO:0005634">
    <property type="term" value="C:nucleus"/>
    <property type="evidence" value="ECO:0007669"/>
    <property type="project" value="UniProtKB-UniRule"/>
</dbReference>
<protein>
    <submittedName>
        <fullName evidence="5">Putative transcription factor a mitochondrial</fullName>
    </submittedName>
</protein>
<dbReference type="PANTHER" id="PTHR48112">
    <property type="entry name" value="HIGH MOBILITY GROUP PROTEIN DSP1"/>
    <property type="match status" value="1"/>
</dbReference>
<dbReference type="AlphaFoldDB" id="A0A0K8R7E1"/>
<accession>A0A0K8R7E1</accession>
<evidence type="ECO:0000256" key="1">
    <source>
        <dbReference type="ARBA" id="ARBA00023125"/>
    </source>
</evidence>
<dbReference type="Gene3D" id="1.10.30.10">
    <property type="entry name" value="High mobility group box domain"/>
    <property type="match status" value="2"/>
</dbReference>